<keyword evidence="3" id="KW-0677">Repeat</keyword>
<dbReference type="PANTHER" id="PTHR16515">
    <property type="entry name" value="PR DOMAIN ZINC FINGER PROTEIN"/>
    <property type="match status" value="1"/>
</dbReference>
<accession>A0AAV2RML8</accession>
<reference evidence="9 10" key="1">
    <citation type="submission" date="2024-05" db="EMBL/GenBank/DDBJ databases">
        <authorList>
            <person name="Wallberg A."/>
        </authorList>
    </citation>
    <scope>NUCLEOTIDE SEQUENCE [LARGE SCALE GENOMIC DNA]</scope>
</reference>
<keyword evidence="5" id="KW-0862">Zinc</keyword>
<dbReference type="GO" id="GO:0010468">
    <property type="term" value="P:regulation of gene expression"/>
    <property type="evidence" value="ECO:0007669"/>
    <property type="project" value="TreeGrafter"/>
</dbReference>
<feature type="non-terminal residue" evidence="9">
    <location>
        <position position="1"/>
    </location>
</feature>
<dbReference type="GO" id="GO:0008270">
    <property type="term" value="F:zinc ion binding"/>
    <property type="evidence" value="ECO:0007669"/>
    <property type="project" value="UniProtKB-KW"/>
</dbReference>
<evidence type="ECO:0000256" key="1">
    <source>
        <dbReference type="ARBA" id="ARBA00004123"/>
    </source>
</evidence>
<evidence type="ECO:0000256" key="5">
    <source>
        <dbReference type="ARBA" id="ARBA00022833"/>
    </source>
</evidence>
<dbReference type="FunFam" id="3.30.160.60:FF:000446">
    <property type="entry name" value="Zinc finger protein"/>
    <property type="match status" value="1"/>
</dbReference>
<comment type="subcellular location">
    <subcellularLocation>
        <location evidence="1">Nucleus</location>
    </subcellularLocation>
</comment>
<dbReference type="GO" id="GO:0005634">
    <property type="term" value="C:nucleus"/>
    <property type="evidence" value="ECO:0007669"/>
    <property type="project" value="UniProtKB-SubCell"/>
</dbReference>
<proteinExistence type="predicted"/>
<evidence type="ECO:0000256" key="6">
    <source>
        <dbReference type="ARBA" id="ARBA00023242"/>
    </source>
</evidence>
<feature type="domain" description="C2H2-type" evidence="8">
    <location>
        <begin position="66"/>
        <end position="93"/>
    </location>
</feature>
<dbReference type="Proteomes" id="UP001497623">
    <property type="component" value="Unassembled WGS sequence"/>
</dbReference>
<dbReference type="InterPro" id="IPR050331">
    <property type="entry name" value="Zinc_finger"/>
</dbReference>
<comment type="caution">
    <text evidence="9">The sequence shown here is derived from an EMBL/GenBank/DDBJ whole genome shotgun (WGS) entry which is preliminary data.</text>
</comment>
<dbReference type="PROSITE" id="PS50157">
    <property type="entry name" value="ZINC_FINGER_C2H2_2"/>
    <property type="match status" value="3"/>
</dbReference>
<dbReference type="Pfam" id="PF00096">
    <property type="entry name" value="zf-C2H2"/>
    <property type="match status" value="3"/>
</dbReference>
<name>A0AAV2RML8_MEGNR</name>
<evidence type="ECO:0000256" key="4">
    <source>
        <dbReference type="ARBA" id="ARBA00022771"/>
    </source>
</evidence>
<dbReference type="FunFam" id="3.30.160.60:FF:000100">
    <property type="entry name" value="Zinc finger 45-like"/>
    <property type="match status" value="1"/>
</dbReference>
<evidence type="ECO:0000259" key="8">
    <source>
        <dbReference type="PROSITE" id="PS50157"/>
    </source>
</evidence>
<organism evidence="9 10">
    <name type="scientific">Meganyctiphanes norvegica</name>
    <name type="common">Northern krill</name>
    <name type="synonym">Thysanopoda norvegica</name>
    <dbReference type="NCBI Taxonomy" id="48144"/>
    <lineage>
        <taxon>Eukaryota</taxon>
        <taxon>Metazoa</taxon>
        <taxon>Ecdysozoa</taxon>
        <taxon>Arthropoda</taxon>
        <taxon>Crustacea</taxon>
        <taxon>Multicrustacea</taxon>
        <taxon>Malacostraca</taxon>
        <taxon>Eumalacostraca</taxon>
        <taxon>Eucarida</taxon>
        <taxon>Euphausiacea</taxon>
        <taxon>Euphausiidae</taxon>
        <taxon>Meganyctiphanes</taxon>
    </lineage>
</organism>
<feature type="domain" description="C2H2-type" evidence="8">
    <location>
        <begin position="20"/>
        <end position="41"/>
    </location>
</feature>
<evidence type="ECO:0000256" key="7">
    <source>
        <dbReference type="PROSITE-ProRule" id="PRU00042"/>
    </source>
</evidence>
<dbReference type="Gene3D" id="3.30.160.60">
    <property type="entry name" value="Classic Zinc Finger"/>
    <property type="match status" value="3"/>
</dbReference>
<feature type="non-terminal residue" evidence="9">
    <location>
        <position position="120"/>
    </location>
</feature>
<dbReference type="SMART" id="SM00355">
    <property type="entry name" value="ZnF_C2H2"/>
    <property type="match status" value="3"/>
</dbReference>
<dbReference type="InterPro" id="IPR036236">
    <property type="entry name" value="Znf_C2H2_sf"/>
</dbReference>
<evidence type="ECO:0000313" key="9">
    <source>
        <dbReference type="EMBL" id="CAL4129806.1"/>
    </source>
</evidence>
<feature type="domain" description="C2H2-type" evidence="8">
    <location>
        <begin position="94"/>
        <end position="120"/>
    </location>
</feature>
<sequence length="120" mass="13951">PVESYLLKNDVTHITGEKSYQCSFCNKYFSQTKQLYIHMSTRLSVVIQKLDSHPLSVPVHSGNGIFKCSQGDKTFSRRRHLKNHTRTHTRRKTFKCSPCEKDFSHESDLIIHKMTHSGEK</sequence>
<dbReference type="AlphaFoldDB" id="A0AAV2RML8"/>
<evidence type="ECO:0000256" key="3">
    <source>
        <dbReference type="ARBA" id="ARBA00022737"/>
    </source>
</evidence>
<dbReference type="FunFam" id="3.30.160.60:FF:002061">
    <property type="entry name" value="Uncharacterized protein"/>
    <property type="match status" value="1"/>
</dbReference>
<protein>
    <recommendedName>
        <fullName evidence="8">C2H2-type domain-containing protein</fullName>
    </recommendedName>
</protein>
<gene>
    <name evidence="9" type="ORF">MNOR_LOCUS26363</name>
</gene>
<dbReference type="InterPro" id="IPR013087">
    <property type="entry name" value="Znf_C2H2_type"/>
</dbReference>
<keyword evidence="4 7" id="KW-0863">Zinc-finger</keyword>
<keyword evidence="6" id="KW-0539">Nucleus</keyword>
<dbReference type="PROSITE" id="PS00028">
    <property type="entry name" value="ZINC_FINGER_C2H2_1"/>
    <property type="match status" value="1"/>
</dbReference>
<dbReference type="PANTHER" id="PTHR16515:SF49">
    <property type="entry name" value="GASTRULA ZINC FINGER PROTEIN XLCGF49.1-LIKE-RELATED"/>
    <property type="match status" value="1"/>
</dbReference>
<dbReference type="EMBL" id="CAXKWB010026232">
    <property type="protein sequence ID" value="CAL4129806.1"/>
    <property type="molecule type" value="Genomic_DNA"/>
</dbReference>
<evidence type="ECO:0000313" key="10">
    <source>
        <dbReference type="Proteomes" id="UP001497623"/>
    </source>
</evidence>
<keyword evidence="10" id="KW-1185">Reference proteome</keyword>
<dbReference type="SUPFAM" id="SSF57667">
    <property type="entry name" value="beta-beta-alpha zinc fingers"/>
    <property type="match status" value="2"/>
</dbReference>
<evidence type="ECO:0000256" key="2">
    <source>
        <dbReference type="ARBA" id="ARBA00022723"/>
    </source>
</evidence>
<keyword evidence="2" id="KW-0479">Metal-binding</keyword>